<evidence type="ECO:0000313" key="2">
    <source>
        <dbReference type="Proteomes" id="UP000473574"/>
    </source>
</evidence>
<comment type="caution">
    <text evidence="1">The sequence shown here is derived from an EMBL/GenBank/DDBJ whole genome shotgun (WGS) entry which is preliminary data.</text>
</comment>
<gene>
    <name evidence="1" type="ORF">D0962_28410</name>
</gene>
<proteinExistence type="predicted"/>
<protein>
    <submittedName>
        <fullName evidence="1">Uncharacterized protein</fullName>
    </submittedName>
</protein>
<dbReference type="AlphaFoldDB" id="A0A6M0SE70"/>
<dbReference type="RefSeq" id="WP_163668970.1">
    <property type="nucleotide sequence ID" value="NZ_QZCE01000002.1"/>
</dbReference>
<dbReference type="Proteomes" id="UP000473574">
    <property type="component" value="Unassembled WGS sequence"/>
</dbReference>
<organism evidence="1 2">
    <name type="scientific">Adonisia turfae CCMR0082</name>
    <dbReference type="NCBI Taxonomy" id="2304604"/>
    <lineage>
        <taxon>Bacteria</taxon>
        <taxon>Bacillati</taxon>
        <taxon>Cyanobacteriota</taxon>
        <taxon>Adonisia</taxon>
        <taxon>Adonisia turfae</taxon>
    </lineage>
</organism>
<sequence>MQTLTQNPLEFRQVHDTEYRIYQNGQNVGTIAFNITAMRWEYNRLSEPVKAVGTLEHCKTAAESDYVNSIRLVCVTDMASLTQHINQAKADGIPTIIWQVGEDAPLWWTECLQASVRAARLGWVA</sequence>
<reference evidence="1 2" key="1">
    <citation type="journal article" date="2020" name="Microb. Ecol.">
        <title>Ecogenomics of the Marine Benthic Filamentous Cyanobacterium Adonisia.</title>
        <authorList>
            <person name="Walter J.M."/>
            <person name="Coutinho F.H."/>
            <person name="Leomil L."/>
            <person name="Hargreaves P.I."/>
            <person name="Campeao M.E."/>
            <person name="Vieira V.V."/>
            <person name="Silva B.S."/>
            <person name="Fistarol G.O."/>
            <person name="Salomon P.S."/>
            <person name="Sawabe T."/>
            <person name="Mino S."/>
            <person name="Hosokawa M."/>
            <person name="Miyashita H."/>
            <person name="Maruyama F."/>
            <person name="van Verk M.C."/>
            <person name="Dutilh B.E."/>
            <person name="Thompson C.C."/>
            <person name="Thompson F.L."/>
        </authorList>
    </citation>
    <scope>NUCLEOTIDE SEQUENCE [LARGE SCALE GENOMIC DNA]</scope>
    <source>
        <strain evidence="1 2">CCMR0082</strain>
    </source>
</reference>
<name>A0A6M0SE70_9CYAN</name>
<dbReference type="EMBL" id="QZCE01000002">
    <property type="protein sequence ID" value="NEZ66636.1"/>
    <property type="molecule type" value="Genomic_DNA"/>
</dbReference>
<evidence type="ECO:0000313" key="1">
    <source>
        <dbReference type="EMBL" id="NEZ66636.1"/>
    </source>
</evidence>
<accession>A0A6M0SE70</accession>